<dbReference type="AlphaFoldDB" id="A0A0E2Q2J2"/>
<dbReference type="EMBL" id="AZJT01000019">
    <property type="protein sequence ID" value="ETW91147.1"/>
    <property type="molecule type" value="Genomic_DNA"/>
</dbReference>
<feature type="transmembrane region" description="Helical" evidence="1">
    <location>
        <begin position="34"/>
        <end position="57"/>
    </location>
</feature>
<name>A0A0E2Q2J2_STRTR</name>
<comment type="caution">
    <text evidence="2">The sequence shown here is derived from an EMBL/GenBank/DDBJ whole genome shotgun (WGS) entry which is preliminary data.</text>
</comment>
<accession>A0A0E2Q2J2</accession>
<reference evidence="3" key="1">
    <citation type="submission" date="2013-12" db="EMBL/GenBank/DDBJ databases">
        <title>Genome sequences of Streptococcus thermophilus strains MTH17CL396 and M17PTZA496 isolated from Fontina cheese in Valle d'Aosta region (Italy).</title>
        <authorList>
            <person name="Treu L."/>
            <person name="Giacomini A."/>
            <person name="Corich V."/>
            <person name="Vendramin V."/>
            <person name="Bovo B."/>
        </authorList>
    </citation>
    <scope>NUCLEOTIDE SEQUENCE [LARGE SCALE GENOMIC DNA]</scope>
    <source>
        <strain evidence="3">M17PTZA496</strain>
    </source>
</reference>
<evidence type="ECO:0000313" key="3">
    <source>
        <dbReference type="Proteomes" id="UP000024559"/>
    </source>
</evidence>
<evidence type="ECO:0000313" key="2">
    <source>
        <dbReference type="EMBL" id="ETW91147.1"/>
    </source>
</evidence>
<dbReference type="InterPro" id="IPR038728">
    <property type="entry name" value="YkvI-like"/>
</dbReference>
<keyword evidence="1" id="KW-1133">Transmembrane helix</keyword>
<keyword evidence="1" id="KW-0812">Transmembrane</keyword>
<proteinExistence type="predicted"/>
<dbReference type="PANTHER" id="PTHR37814:SF1">
    <property type="entry name" value="MEMBRANE PROTEIN"/>
    <property type="match status" value="1"/>
</dbReference>
<gene>
    <name evidence="2" type="ORF">X841_02810</name>
</gene>
<protein>
    <submittedName>
        <fullName evidence="2">Uncharacterized protein</fullName>
    </submittedName>
</protein>
<dbReference type="HOGENOM" id="CLU_143870_0_0_9"/>
<keyword evidence="1" id="KW-0472">Membrane</keyword>
<organism evidence="2 3">
    <name type="scientific">Streptococcus thermophilus M17PTZA496</name>
    <dbReference type="NCBI Taxonomy" id="1433289"/>
    <lineage>
        <taxon>Bacteria</taxon>
        <taxon>Bacillati</taxon>
        <taxon>Bacillota</taxon>
        <taxon>Bacilli</taxon>
        <taxon>Lactobacillales</taxon>
        <taxon>Streptococcaceae</taxon>
        <taxon>Streptococcus</taxon>
    </lineage>
</organism>
<dbReference type="Proteomes" id="UP000024559">
    <property type="component" value="Chromosome"/>
</dbReference>
<dbReference type="PANTHER" id="PTHR37814">
    <property type="entry name" value="CONSERVED MEMBRANE PROTEIN"/>
    <property type="match status" value="1"/>
</dbReference>
<sequence length="107" mass="11931">MSKRIWSIALAYVGVMIGAGVSSGQDLLQYFVSFGAWGLIGVIVLGVLHVGFGRLMISLGGYYRSDDHSVVLAEISHPVIYRILYSGHCSDYHMLSFWFYYDGRCRG</sequence>
<dbReference type="PATRIC" id="fig|1433289.7.peg.560"/>
<evidence type="ECO:0000256" key="1">
    <source>
        <dbReference type="SAM" id="Phobius"/>
    </source>
</evidence>